<evidence type="ECO:0000259" key="8">
    <source>
        <dbReference type="Pfam" id="PF07660"/>
    </source>
</evidence>
<dbReference type="SUPFAM" id="SSF49464">
    <property type="entry name" value="Carboxypeptidase regulatory domain-like"/>
    <property type="match status" value="1"/>
</dbReference>
<dbReference type="PROSITE" id="PS52016">
    <property type="entry name" value="TONB_DEPENDENT_REC_3"/>
    <property type="match status" value="1"/>
</dbReference>
<organism evidence="10 11">
    <name type="scientific">Mariniphaga anaerophila</name>
    <dbReference type="NCBI Taxonomy" id="1484053"/>
    <lineage>
        <taxon>Bacteria</taxon>
        <taxon>Pseudomonadati</taxon>
        <taxon>Bacteroidota</taxon>
        <taxon>Bacteroidia</taxon>
        <taxon>Marinilabiliales</taxon>
        <taxon>Prolixibacteraceae</taxon>
        <taxon>Mariniphaga</taxon>
    </lineage>
</organism>
<dbReference type="Gene3D" id="2.170.130.10">
    <property type="entry name" value="TonB-dependent receptor, plug domain"/>
    <property type="match status" value="1"/>
</dbReference>
<proteinExistence type="inferred from homology"/>
<dbReference type="OrthoDB" id="9768177at2"/>
<evidence type="ECO:0000256" key="3">
    <source>
        <dbReference type="ARBA" id="ARBA00022452"/>
    </source>
</evidence>
<keyword evidence="4 7" id="KW-0812">Transmembrane</keyword>
<dbReference type="FunFam" id="2.170.130.10:FF:000003">
    <property type="entry name" value="SusC/RagA family TonB-linked outer membrane protein"/>
    <property type="match status" value="1"/>
</dbReference>
<dbReference type="Gene3D" id="2.60.40.1120">
    <property type="entry name" value="Carboxypeptidase-like, regulatory domain"/>
    <property type="match status" value="1"/>
</dbReference>
<sequence>MKKFCVTPFSRCGKAKKIVLTMKLTVFILFLSLMQVSASVYSQSTRFSFKAENKQVVEVLRQIEEQSDFRFFFLREQVDVERKVTVTAREATVEQILKEIFRGQPVSYDFANQSLIVLTRNNNPQESTGSSSESGVQQNTITGKITDASGQPLPGVTVAIKGTTHGTVTNAEGDYSLVNIPSQTTLVFSFVGMKTQEITVDGKTNINVVMEEESIGVDEVVVVGYGIQKKAHVTGSVAQISSEELMKAPKANVSSMLTGKLPGLISRQTSGQPGSDQSTIIIRGFGTFNDSSPLILVDGVERNFNTIDPNDIKSVSILKDAAAAAVYGVRAAHGVVLITTKRGSANKKATISYDGSFSFSTNTRFPKFLNGVDYAYWHNKARELDGETGYFDESDIEKIANGDPDGVLGNTDWLGSLFKDYGGTWRHNISATGGNEKVQYYVAGGVWDQSGIIPNTEYKRYNLRSNIDMDITKDIKLALNVSGRKENTINPGFSIAPNNEFSPITQAIRALPVIPREYNGLPTATGDGAATFNAVAAATQSGFNKIDRYIFESSASIQYSVPFVEGLNVKFFFAYDQDFHEQRNFLDTYNVAKYTPATGKYVVSRAYGTSEYSSLFQSASNGSRLLTRPSVEYNKKFGNHNFGALFLYEYNEGNGSSFQAQRRRFLLNAIPELSFAQEDVPNSIRGESSETQVAGYVTRLNYGFADKYLFEFAGRYDGSYKFHEDYRWGFFPSVSLGWVLSEENFFKDAFPNVDRLKIRASAGELGRDNIDAFLYKRFFNLTDTPAYAFGETVSPQYVLYSTNSVPSYNLTWEKTRTVNGGVDFVAWKGLLSFEFDAFYKYTHDILQEVGGLYPPSIANNFQTIENSGAVAAKGMELLLGHQNSIGKLHYNLSGNVSWARNKVLERTQQANIPSWQNIIGQPIGGIYGFHATGLYQTEEQLINRPTGPGGVQRLGDLMYEDLNGDGKIDYYDQKRIARSSIPEMVYSLSGDLQWKGFDASFQLQGAAICDVIISGLYPNGVMDQTEFARAFYGGGNSPYYLVENSWTPENTNARYPRLGEAWNGNNGWTSDWWVVDGSYLRLKQLTLGYTVPKRIASTMNMERLRVYVSGTNLLTWDHLDFMDPEMPSNTNGYYPQQKTFDIGVNVTF</sequence>
<feature type="domain" description="TonB-dependent receptor plug" evidence="9">
    <location>
        <begin position="230"/>
        <end position="335"/>
    </location>
</feature>
<comment type="subcellular location">
    <subcellularLocation>
        <location evidence="1 7">Cell outer membrane</location>
        <topology evidence="1 7">Multi-pass membrane protein</topology>
    </subcellularLocation>
</comment>
<dbReference type="InterPro" id="IPR008969">
    <property type="entry name" value="CarboxyPept-like_regulatory"/>
</dbReference>
<keyword evidence="3 7" id="KW-1134">Transmembrane beta strand</keyword>
<evidence type="ECO:0000256" key="6">
    <source>
        <dbReference type="ARBA" id="ARBA00023237"/>
    </source>
</evidence>
<dbReference type="InterPro" id="IPR023997">
    <property type="entry name" value="TonB-dep_OMP_SusC/RagA_CS"/>
</dbReference>
<evidence type="ECO:0000256" key="7">
    <source>
        <dbReference type="PROSITE-ProRule" id="PRU01360"/>
    </source>
</evidence>
<dbReference type="Pfam" id="PF07715">
    <property type="entry name" value="Plug"/>
    <property type="match status" value="1"/>
</dbReference>
<dbReference type="RefSeq" id="WP_139249682.1">
    <property type="nucleotide sequence ID" value="NZ_FQUM01000005.1"/>
</dbReference>
<dbReference type="NCBIfam" id="TIGR04056">
    <property type="entry name" value="OMP_RagA_SusC"/>
    <property type="match status" value="1"/>
</dbReference>
<gene>
    <name evidence="10" type="ORF">SAMN05444274_10552</name>
</gene>
<dbReference type="STRING" id="1484053.SAMN05444274_10552"/>
<keyword evidence="11" id="KW-1185">Reference proteome</keyword>
<evidence type="ECO:0000313" key="11">
    <source>
        <dbReference type="Proteomes" id="UP000184164"/>
    </source>
</evidence>
<keyword evidence="5 7" id="KW-0472">Membrane</keyword>
<dbReference type="Pfam" id="PF07660">
    <property type="entry name" value="STN"/>
    <property type="match status" value="1"/>
</dbReference>
<dbReference type="InterPro" id="IPR023996">
    <property type="entry name" value="TonB-dep_OMP_SusC/RagA"/>
</dbReference>
<evidence type="ECO:0000256" key="1">
    <source>
        <dbReference type="ARBA" id="ARBA00004571"/>
    </source>
</evidence>
<comment type="similarity">
    <text evidence="7">Belongs to the TonB-dependent receptor family.</text>
</comment>
<feature type="domain" description="Secretin/TonB short N-terminal" evidence="8">
    <location>
        <begin position="71"/>
        <end position="117"/>
    </location>
</feature>
<dbReference type="AlphaFoldDB" id="A0A1M5BA58"/>
<dbReference type="Proteomes" id="UP000184164">
    <property type="component" value="Unassembled WGS sequence"/>
</dbReference>
<evidence type="ECO:0000313" key="10">
    <source>
        <dbReference type="EMBL" id="SHF39320.1"/>
    </source>
</evidence>
<dbReference type="Gene3D" id="2.40.170.20">
    <property type="entry name" value="TonB-dependent receptor, beta-barrel domain"/>
    <property type="match status" value="1"/>
</dbReference>
<dbReference type="InterPro" id="IPR012910">
    <property type="entry name" value="Plug_dom"/>
</dbReference>
<reference evidence="10 11" key="1">
    <citation type="submission" date="2016-11" db="EMBL/GenBank/DDBJ databases">
        <authorList>
            <person name="Jaros S."/>
            <person name="Januszkiewicz K."/>
            <person name="Wedrychowicz H."/>
        </authorList>
    </citation>
    <scope>NUCLEOTIDE SEQUENCE [LARGE SCALE GENOMIC DNA]</scope>
    <source>
        <strain evidence="10 11">DSM 26910</strain>
    </source>
</reference>
<accession>A0A1M5BA58</accession>
<dbReference type="FunFam" id="2.60.40.1120:FF:000003">
    <property type="entry name" value="Outer membrane protein Omp121"/>
    <property type="match status" value="1"/>
</dbReference>
<keyword evidence="6 7" id="KW-0998">Cell outer membrane</keyword>
<keyword evidence="2 7" id="KW-0813">Transport</keyword>
<dbReference type="SUPFAM" id="SSF56935">
    <property type="entry name" value="Porins"/>
    <property type="match status" value="1"/>
</dbReference>
<dbReference type="InterPro" id="IPR011662">
    <property type="entry name" value="Secretin/TonB_short_N"/>
</dbReference>
<evidence type="ECO:0000256" key="5">
    <source>
        <dbReference type="ARBA" id="ARBA00023136"/>
    </source>
</evidence>
<dbReference type="InterPro" id="IPR036942">
    <property type="entry name" value="Beta-barrel_TonB_sf"/>
</dbReference>
<dbReference type="NCBIfam" id="TIGR04057">
    <property type="entry name" value="SusC_RagA_signa"/>
    <property type="match status" value="1"/>
</dbReference>
<dbReference type="InterPro" id="IPR037066">
    <property type="entry name" value="Plug_dom_sf"/>
</dbReference>
<dbReference type="EMBL" id="FQUM01000005">
    <property type="protein sequence ID" value="SHF39320.1"/>
    <property type="molecule type" value="Genomic_DNA"/>
</dbReference>
<evidence type="ECO:0000256" key="4">
    <source>
        <dbReference type="ARBA" id="ARBA00022692"/>
    </source>
</evidence>
<name>A0A1M5BA58_9BACT</name>
<dbReference type="Pfam" id="PF13715">
    <property type="entry name" value="CarbopepD_reg_2"/>
    <property type="match status" value="1"/>
</dbReference>
<evidence type="ECO:0000256" key="2">
    <source>
        <dbReference type="ARBA" id="ARBA00022448"/>
    </source>
</evidence>
<dbReference type="GO" id="GO:0009279">
    <property type="term" value="C:cell outer membrane"/>
    <property type="evidence" value="ECO:0007669"/>
    <property type="project" value="UniProtKB-SubCell"/>
</dbReference>
<evidence type="ECO:0000259" key="9">
    <source>
        <dbReference type="Pfam" id="PF07715"/>
    </source>
</evidence>
<dbReference type="InterPro" id="IPR039426">
    <property type="entry name" value="TonB-dep_rcpt-like"/>
</dbReference>
<protein>
    <submittedName>
        <fullName evidence="10">TonB-linked outer membrane protein, SusC/RagA family</fullName>
    </submittedName>
</protein>